<sequence length="229" mass="26158">MAYPPESDHQTSEHPVLEIEFFHDVLCAWCFALSPRMRQLVSQYPEVRVIHRAFALAPTPESLVSMFGSKEQAKREILSHWRAANENDDARRINADLMAAQPFDYPHSMPGLLACKAAERQGGQEAHWAMYDRVQKAHLTECQDITDMSVLRRCAADVGLDVEQWEEDYHVPDVREAVERDIRHARFYGITSVPTLVADQKYALSGAQPYARLAAWIEQLLEKRTPPSL</sequence>
<dbReference type="GO" id="GO:0016491">
    <property type="term" value="F:oxidoreductase activity"/>
    <property type="evidence" value="ECO:0007669"/>
    <property type="project" value="InterPro"/>
</dbReference>
<dbReference type="SUPFAM" id="SSF52833">
    <property type="entry name" value="Thioredoxin-like"/>
    <property type="match status" value="1"/>
</dbReference>
<feature type="domain" description="DSBA-like thioredoxin" evidence="1">
    <location>
        <begin position="19"/>
        <end position="215"/>
    </location>
</feature>
<dbReference type="InterPro" id="IPR001853">
    <property type="entry name" value="DSBA-like_thioredoxin_dom"/>
</dbReference>
<dbReference type="AlphaFoldDB" id="A0A2R6XX66"/>
<evidence type="ECO:0000259" key="1">
    <source>
        <dbReference type="Pfam" id="PF01323"/>
    </source>
</evidence>
<evidence type="ECO:0000313" key="3">
    <source>
        <dbReference type="Proteomes" id="UP000244338"/>
    </source>
</evidence>
<reference evidence="3" key="1">
    <citation type="journal article" date="2018" name="Sci. Rep.">
        <title>Lignite coal burning seam in the remote Altai Mountains harbors a hydrogen-driven thermophilic microbial community.</title>
        <authorList>
            <person name="Kadnikov V.V."/>
            <person name="Mardanov A.V."/>
            <person name="Ivasenko D.A."/>
            <person name="Antsiferov D.V."/>
            <person name="Beletsky A.V."/>
            <person name="Karnachuk O.V."/>
            <person name="Ravin N.V."/>
        </authorList>
    </citation>
    <scope>NUCLEOTIDE SEQUENCE [LARGE SCALE GENOMIC DNA]</scope>
</reference>
<gene>
    <name evidence="2" type="ORF">BSOLF_1071</name>
</gene>
<name>A0A2R6XX66_9BACL</name>
<dbReference type="EMBL" id="PEBX01000232">
    <property type="protein sequence ID" value="PTQ55020.1"/>
    <property type="molecule type" value="Genomic_DNA"/>
</dbReference>
<proteinExistence type="predicted"/>
<evidence type="ECO:0000313" key="2">
    <source>
        <dbReference type="EMBL" id="PTQ55020.1"/>
    </source>
</evidence>
<dbReference type="Gene3D" id="3.40.30.10">
    <property type="entry name" value="Glutaredoxin"/>
    <property type="match status" value="1"/>
</dbReference>
<organism evidence="2 3">
    <name type="scientific">Candidatus Carbonibacillus altaicus</name>
    <dbReference type="NCBI Taxonomy" id="2163959"/>
    <lineage>
        <taxon>Bacteria</taxon>
        <taxon>Bacillati</taxon>
        <taxon>Bacillota</taxon>
        <taxon>Bacilli</taxon>
        <taxon>Bacillales</taxon>
        <taxon>Candidatus Carbonibacillus</taxon>
    </lineage>
</organism>
<accession>A0A2R6XX66</accession>
<comment type="caution">
    <text evidence="2">The sequence shown here is derived from an EMBL/GenBank/DDBJ whole genome shotgun (WGS) entry which is preliminary data.</text>
</comment>
<dbReference type="PANTHER" id="PTHR13887">
    <property type="entry name" value="GLUTATHIONE S-TRANSFERASE KAPPA"/>
    <property type="match status" value="1"/>
</dbReference>
<protein>
    <submittedName>
        <fullName evidence="2">DSBA oxidoreductase</fullName>
    </submittedName>
</protein>
<dbReference type="InterPro" id="IPR036249">
    <property type="entry name" value="Thioredoxin-like_sf"/>
</dbReference>
<dbReference type="Pfam" id="PF01323">
    <property type="entry name" value="DSBA"/>
    <property type="match status" value="1"/>
</dbReference>
<dbReference type="Proteomes" id="UP000244338">
    <property type="component" value="Unassembled WGS sequence"/>
</dbReference>